<proteinExistence type="predicted"/>
<evidence type="ECO:0000313" key="3">
    <source>
        <dbReference type="Proteomes" id="UP001153620"/>
    </source>
</evidence>
<dbReference type="PANTHER" id="PTHR48174:SF5">
    <property type="entry name" value="VACUOLAR PROTEIN SORTING-ASSOCIATED PROTEIN 62"/>
    <property type="match status" value="1"/>
</dbReference>
<dbReference type="EMBL" id="OU895879">
    <property type="protein sequence ID" value="CAG9808150.1"/>
    <property type="molecule type" value="Genomic_DNA"/>
</dbReference>
<name>A0A9N9RZW3_9DIPT</name>
<dbReference type="OrthoDB" id="188042at2759"/>
<evidence type="ECO:0000313" key="2">
    <source>
        <dbReference type="EMBL" id="CAG9808150.1"/>
    </source>
</evidence>
<dbReference type="PANTHER" id="PTHR48174">
    <property type="entry name" value="DUF946 FAMILY PROTEIN"/>
    <property type="match status" value="1"/>
</dbReference>
<protein>
    <recommendedName>
        <fullName evidence="4">Vacuolar protein sorting-associated protein 62</fullName>
    </recommendedName>
</protein>
<dbReference type="Proteomes" id="UP001153620">
    <property type="component" value="Chromosome 3"/>
</dbReference>
<organism evidence="2 3">
    <name type="scientific">Chironomus riparius</name>
    <dbReference type="NCBI Taxonomy" id="315576"/>
    <lineage>
        <taxon>Eukaryota</taxon>
        <taxon>Metazoa</taxon>
        <taxon>Ecdysozoa</taxon>
        <taxon>Arthropoda</taxon>
        <taxon>Hexapoda</taxon>
        <taxon>Insecta</taxon>
        <taxon>Pterygota</taxon>
        <taxon>Neoptera</taxon>
        <taxon>Endopterygota</taxon>
        <taxon>Diptera</taxon>
        <taxon>Nematocera</taxon>
        <taxon>Chironomoidea</taxon>
        <taxon>Chironomidae</taxon>
        <taxon>Chironominae</taxon>
        <taxon>Chironomus</taxon>
    </lineage>
</organism>
<feature type="signal peptide" evidence="1">
    <location>
        <begin position="1"/>
        <end position="21"/>
    </location>
</feature>
<reference evidence="2" key="1">
    <citation type="submission" date="2022-01" db="EMBL/GenBank/DDBJ databases">
        <authorList>
            <person name="King R."/>
        </authorList>
    </citation>
    <scope>NUCLEOTIDE SEQUENCE</scope>
</reference>
<accession>A0A9N9RZW3</accession>
<keyword evidence="1" id="KW-0732">Signal</keyword>
<feature type="chain" id="PRO_5040387073" description="Vacuolar protein sorting-associated protein 62" evidence="1">
    <location>
        <begin position="22"/>
        <end position="539"/>
    </location>
</feature>
<dbReference type="AlphaFoldDB" id="A0A9N9RZW3"/>
<evidence type="ECO:0008006" key="4">
    <source>
        <dbReference type="Google" id="ProtNLM"/>
    </source>
</evidence>
<evidence type="ECO:0000256" key="1">
    <source>
        <dbReference type="SAM" id="SignalP"/>
    </source>
</evidence>
<sequence>MYHIAKCVIIVFSILSRVALSIGSRSSKLLYSEQEIVDELVKKWSPLVWLAPNEKFLPGNVKTFLSNVHAEREKLSSQKIKDIGDNLSKYSHYYEDLVYYEGTDAKSNSAVLNNRKRRNFDKDTSLEYIFELPIDDASENWFLVTNEEIDNLMQNKSSFIYGENPTSVPIYAVVSMCSSDKDFNFKNEIDNGNKWKKNPYIPLSKTPDIVEYNSHHMLPNKPSVEDFRPLDEIDKTSLNEIDTDKFSVQQYLRRKRSEDINNVNESKIDNDGNVNNSSENSWKAIPSVVIYTKDEQIVIPTSSQKEDSQTMTANPSLPHFQVSYWMFYPFSQGKTICTLNLGPLGPIPIPLIWNVCLGTRKEFGSHVGDWEHVSIVFRGKMEPDEMYVSAHDAGAYYTYDKLTGTFEYKSQETRKGILQHPVFPKTVITSDNHPVLFAAEGSHGLWASPGKHRFVRVPRLYDINGFGQPWQTWNNVEVIYNDAKTKRSLNPNWMKYRGKWGNPKSKCHPLKRIGLHVCEQTDGPTGVPKKESHWTCSAN</sequence>
<keyword evidence="3" id="KW-1185">Reference proteome</keyword>
<reference evidence="2" key="2">
    <citation type="submission" date="2022-10" db="EMBL/GenBank/DDBJ databases">
        <authorList>
            <consortium name="ENA_rothamsted_submissions"/>
            <consortium name="culmorum"/>
            <person name="King R."/>
        </authorList>
    </citation>
    <scope>NUCLEOTIDE SEQUENCE</scope>
</reference>
<gene>
    <name evidence="2" type="ORF">CHIRRI_LOCUS10995</name>
</gene>